<keyword evidence="3" id="KW-1185">Reference proteome</keyword>
<gene>
    <name evidence="2" type="ORF">SBOR_6621</name>
</gene>
<dbReference type="EMBL" id="AYSA01000347">
    <property type="protein sequence ID" value="ESZ93000.1"/>
    <property type="molecule type" value="Genomic_DNA"/>
</dbReference>
<evidence type="ECO:0000259" key="1">
    <source>
        <dbReference type="Pfam" id="PF20150"/>
    </source>
</evidence>
<comment type="caution">
    <text evidence="2">The sequence shown here is derived from an EMBL/GenBank/DDBJ whole genome shotgun (WGS) entry which is preliminary data.</text>
</comment>
<dbReference type="Proteomes" id="UP000019487">
    <property type="component" value="Unassembled WGS sequence"/>
</dbReference>
<evidence type="ECO:0000313" key="3">
    <source>
        <dbReference type="Proteomes" id="UP000019487"/>
    </source>
</evidence>
<dbReference type="PANTHER" id="PTHR35910">
    <property type="entry name" value="2EXR DOMAIN-CONTAINING PROTEIN"/>
    <property type="match status" value="1"/>
</dbReference>
<dbReference type="PANTHER" id="PTHR35910:SF6">
    <property type="entry name" value="2EXR DOMAIN-CONTAINING PROTEIN"/>
    <property type="match status" value="1"/>
</dbReference>
<name>W9CEL7_SCLBF</name>
<dbReference type="Pfam" id="PF20150">
    <property type="entry name" value="2EXR"/>
    <property type="match status" value="1"/>
</dbReference>
<organism evidence="2 3">
    <name type="scientific">Sclerotinia borealis (strain F-4128)</name>
    <dbReference type="NCBI Taxonomy" id="1432307"/>
    <lineage>
        <taxon>Eukaryota</taxon>
        <taxon>Fungi</taxon>
        <taxon>Dikarya</taxon>
        <taxon>Ascomycota</taxon>
        <taxon>Pezizomycotina</taxon>
        <taxon>Leotiomycetes</taxon>
        <taxon>Helotiales</taxon>
        <taxon>Sclerotiniaceae</taxon>
        <taxon>Sclerotinia</taxon>
    </lineage>
</organism>
<protein>
    <recommendedName>
        <fullName evidence="1">2EXR domain-containing protein</fullName>
    </recommendedName>
</protein>
<accession>W9CEL7</accession>
<dbReference type="HOGENOM" id="CLU_598501_0_0_1"/>
<dbReference type="OrthoDB" id="3557569at2759"/>
<reference evidence="2 3" key="1">
    <citation type="journal article" date="2014" name="Genome Announc.">
        <title>Draft genome sequence of Sclerotinia borealis, a psychrophilic plant pathogenic fungus.</title>
        <authorList>
            <person name="Mardanov A.V."/>
            <person name="Beletsky A.V."/>
            <person name="Kadnikov V.V."/>
            <person name="Ignatov A.N."/>
            <person name="Ravin N.V."/>
        </authorList>
    </citation>
    <scope>NUCLEOTIDE SEQUENCE [LARGE SCALE GENOMIC DNA]</scope>
    <source>
        <strain evidence="3">F-4157</strain>
    </source>
</reference>
<feature type="domain" description="2EXR" evidence="1">
    <location>
        <begin position="91"/>
        <end position="173"/>
    </location>
</feature>
<evidence type="ECO:0000313" key="2">
    <source>
        <dbReference type="EMBL" id="ESZ93000.1"/>
    </source>
</evidence>
<dbReference type="AlphaFoldDB" id="W9CEL7"/>
<dbReference type="InterPro" id="IPR045518">
    <property type="entry name" value="2EXR"/>
</dbReference>
<sequence length="401" mass="45783">MTGEIFHSLGTKSIGRGILQNLQKLTNRKQPPTPPLTAEPVMAAMSREPTPLSLFEIVDTPPPTPGLQQLTWQLPEVLPRMFLESSNLTRFTLFPFLPKELRIKIWKLAATHPRIVHITYDHPTESLVSLSPAPALLATCGEAREELQPLFKQLSLPNSACGSIIYLDLEVDTCYIRRATTSMEDASPYTANFTTTKAIFGNNDSKQLHALSAVKHLAIDSSLIDSPIELHLIWGDWDKNSKASDLKLKNLETFKIVYAPIGPRPTLRKIRGHPRISYDDLDGFTLLSKEDHWERRRRHQPINNGEWMTESRFKAREFSYRQGVFVKQDPVFFARNHICEEGGDGERDFYCPGCRVPMSLGAYQSYINMMARDVAGWSKPEFEGVKYERVEERDTEYYLWA</sequence>
<proteinExistence type="predicted"/>